<reference evidence="3" key="2">
    <citation type="submission" date="2021-09" db="EMBL/GenBank/DDBJ databases">
        <authorList>
            <person name="Gilroy R."/>
        </authorList>
    </citation>
    <scope>NUCLEOTIDE SEQUENCE</scope>
    <source>
        <strain evidence="3">1277</strain>
    </source>
</reference>
<dbReference type="InterPro" id="IPR002508">
    <property type="entry name" value="MurNAc-LAA_cat"/>
</dbReference>
<evidence type="ECO:0000313" key="3">
    <source>
        <dbReference type="EMBL" id="HJG96604.1"/>
    </source>
</evidence>
<dbReference type="Pfam" id="PF01520">
    <property type="entry name" value="Amidase_3"/>
    <property type="match status" value="1"/>
</dbReference>
<dbReference type="Proteomes" id="UP000776700">
    <property type="component" value="Unassembled WGS sequence"/>
</dbReference>
<dbReference type="AlphaFoldDB" id="A0A921N1G6"/>
<proteinExistence type="predicted"/>
<dbReference type="EMBL" id="DYUB01000185">
    <property type="protein sequence ID" value="HJG96604.1"/>
    <property type="molecule type" value="Genomic_DNA"/>
</dbReference>
<dbReference type="PANTHER" id="PTHR30404:SF0">
    <property type="entry name" value="N-ACETYLMURAMOYL-L-ALANINE AMIDASE AMIC"/>
    <property type="match status" value="1"/>
</dbReference>
<dbReference type="SUPFAM" id="SSF53187">
    <property type="entry name" value="Zn-dependent exopeptidases"/>
    <property type="match status" value="1"/>
</dbReference>
<dbReference type="GO" id="GO:0008745">
    <property type="term" value="F:N-acetylmuramoyl-L-alanine amidase activity"/>
    <property type="evidence" value="ECO:0007669"/>
    <property type="project" value="InterPro"/>
</dbReference>
<accession>A0A921N1G6</accession>
<sequence length="175" mass="19843">MKFYLDFGHGGKDSGAVGFNGTFESNVVLKIGLILKEMLKSYNHTVITTRVDNTYYSLSYRTNKANKYNCDYFISLHMNSFSNRNVRGCEVWVYDKSSKLYNTSQIICDSLSKSLNTLNRGVKISKNFTVLRKSKMPALLVEVDFISNPLVEGVCSSYDYCYVVAKNICNALLKL</sequence>
<dbReference type="CDD" id="cd02696">
    <property type="entry name" value="MurNAc-LAA"/>
    <property type="match status" value="1"/>
</dbReference>
<dbReference type="GO" id="GO:0030288">
    <property type="term" value="C:outer membrane-bounded periplasmic space"/>
    <property type="evidence" value="ECO:0007669"/>
    <property type="project" value="TreeGrafter"/>
</dbReference>
<dbReference type="PANTHER" id="PTHR30404">
    <property type="entry name" value="N-ACETYLMURAMOYL-L-ALANINE AMIDASE"/>
    <property type="match status" value="1"/>
</dbReference>
<comment type="caution">
    <text evidence="3">The sequence shown here is derived from an EMBL/GenBank/DDBJ whole genome shotgun (WGS) entry which is preliminary data.</text>
</comment>
<reference evidence="3" key="1">
    <citation type="journal article" date="2021" name="PeerJ">
        <title>Extensive microbial diversity within the chicken gut microbiome revealed by metagenomics and culture.</title>
        <authorList>
            <person name="Gilroy R."/>
            <person name="Ravi A."/>
            <person name="Getino M."/>
            <person name="Pursley I."/>
            <person name="Horton D.L."/>
            <person name="Alikhan N.F."/>
            <person name="Baker D."/>
            <person name="Gharbi K."/>
            <person name="Hall N."/>
            <person name="Watson M."/>
            <person name="Adriaenssens E.M."/>
            <person name="Foster-Nyarko E."/>
            <person name="Jarju S."/>
            <person name="Secka A."/>
            <person name="Antonio M."/>
            <person name="Oren A."/>
            <person name="Chaudhuri R.R."/>
            <person name="La Ragione R."/>
            <person name="Hildebrand F."/>
            <person name="Pallen M.J."/>
        </authorList>
    </citation>
    <scope>NUCLEOTIDE SEQUENCE</scope>
    <source>
        <strain evidence="3">1277</strain>
    </source>
</reference>
<gene>
    <name evidence="3" type="ORF">K8V90_05820</name>
</gene>
<dbReference type="GO" id="GO:0009253">
    <property type="term" value="P:peptidoglycan catabolic process"/>
    <property type="evidence" value="ECO:0007669"/>
    <property type="project" value="InterPro"/>
</dbReference>
<organism evidence="3 4">
    <name type="scientific">Romboutsia timonensis</name>
    <dbReference type="NCBI Taxonomy" id="1776391"/>
    <lineage>
        <taxon>Bacteria</taxon>
        <taxon>Bacillati</taxon>
        <taxon>Bacillota</taxon>
        <taxon>Clostridia</taxon>
        <taxon>Peptostreptococcales</taxon>
        <taxon>Peptostreptococcaceae</taxon>
        <taxon>Romboutsia</taxon>
    </lineage>
</organism>
<name>A0A921N1G6_9FIRM</name>
<dbReference type="Gene3D" id="3.40.630.40">
    <property type="entry name" value="Zn-dependent exopeptidases"/>
    <property type="match status" value="1"/>
</dbReference>
<protein>
    <submittedName>
        <fullName evidence="3">N-acetylmuramoyl-L-alanine amidase</fullName>
    </submittedName>
</protein>
<evidence type="ECO:0000313" key="4">
    <source>
        <dbReference type="Proteomes" id="UP000776700"/>
    </source>
</evidence>
<dbReference type="InterPro" id="IPR050695">
    <property type="entry name" value="N-acetylmuramoyl_amidase_3"/>
</dbReference>
<feature type="domain" description="MurNAc-LAA" evidence="2">
    <location>
        <begin position="62"/>
        <end position="173"/>
    </location>
</feature>
<keyword evidence="1" id="KW-0378">Hydrolase</keyword>
<evidence type="ECO:0000259" key="2">
    <source>
        <dbReference type="SMART" id="SM00646"/>
    </source>
</evidence>
<evidence type="ECO:0000256" key="1">
    <source>
        <dbReference type="ARBA" id="ARBA00022801"/>
    </source>
</evidence>
<dbReference type="SMART" id="SM00646">
    <property type="entry name" value="Ami_3"/>
    <property type="match status" value="1"/>
</dbReference>